<evidence type="ECO:0000313" key="1">
    <source>
        <dbReference type="EMBL" id="PIS39844.1"/>
    </source>
</evidence>
<dbReference type="Gene3D" id="3.30.1490.300">
    <property type="match status" value="1"/>
</dbReference>
<dbReference type="InterPro" id="IPR005883">
    <property type="entry name" value="PilM"/>
</dbReference>
<dbReference type="InterPro" id="IPR050696">
    <property type="entry name" value="FtsA/MreB"/>
</dbReference>
<dbReference type="SUPFAM" id="SSF53067">
    <property type="entry name" value="Actin-like ATPase domain"/>
    <property type="match status" value="2"/>
</dbReference>
<organism evidence="1 2">
    <name type="scientific">Candidatus Nealsonbacteria bacterium CG08_land_8_20_14_0_20_36_22</name>
    <dbReference type="NCBI Taxonomy" id="1974704"/>
    <lineage>
        <taxon>Bacteria</taxon>
        <taxon>Candidatus Nealsoniibacteriota</taxon>
    </lineage>
</organism>
<accession>A0A2H0YMW8</accession>
<evidence type="ECO:0008006" key="3">
    <source>
        <dbReference type="Google" id="ProtNLM"/>
    </source>
</evidence>
<dbReference type="CDD" id="cd24049">
    <property type="entry name" value="ASKHA_NBD_PilM"/>
    <property type="match status" value="1"/>
</dbReference>
<dbReference type="Proteomes" id="UP000231472">
    <property type="component" value="Unassembled WGS sequence"/>
</dbReference>
<reference evidence="2" key="1">
    <citation type="submission" date="2017-09" db="EMBL/GenBank/DDBJ databases">
        <title>Depth-based differentiation of microbial function through sediment-hosted aquifers and enrichment of novel symbionts in the deep terrestrial subsurface.</title>
        <authorList>
            <person name="Probst A.J."/>
            <person name="Ladd B."/>
            <person name="Jarett J.K."/>
            <person name="Geller-Mcgrath D.E."/>
            <person name="Sieber C.M.K."/>
            <person name="Emerson J.B."/>
            <person name="Anantharaman K."/>
            <person name="Thomas B.C."/>
            <person name="Malmstrom R."/>
            <person name="Stieglmeier M."/>
            <person name="Klingl A."/>
            <person name="Woyke T."/>
            <person name="Ryan C.M."/>
            <person name="Banfield J.F."/>
        </authorList>
    </citation>
    <scope>NUCLEOTIDE SEQUENCE [LARGE SCALE GENOMIC DNA]</scope>
</reference>
<sequence>MFKGIRTLFRFRSKKFLGVDVGTSAVRVVELGREKQNYKLENYGEIKSSSVQKKPFRVFEKNNISLSNQQVAKAIQVICKEAGIETREVNFSVPDFCSFFTSFELPTMAKDEISQAVQYEVRPYVPLSLEEVILDWTIIKGEPSKTPLKVLVVAIPRDAVSQYQEIAQLAGLELKMLESEVFALARTLGKDKSQENKIAGLIDIGARSTTCSILEQRVLKTSYSFNVAGNELTEVIANSLNIDYNKAEEFKRDYGLVTKEGRKDIRKILVPLVDSILEEIKKALRNFYMDEGKEVQEIILSGEQVSMPGLKEYFSLSLKKPVFIVDPFLNINCPAGISDILKEMGPSFAIAVGLAMKGLE</sequence>
<evidence type="ECO:0000313" key="2">
    <source>
        <dbReference type="Proteomes" id="UP000231472"/>
    </source>
</evidence>
<comment type="caution">
    <text evidence="1">The sequence shown here is derived from an EMBL/GenBank/DDBJ whole genome shotgun (WGS) entry which is preliminary data.</text>
</comment>
<dbReference type="PANTHER" id="PTHR32432">
    <property type="entry name" value="CELL DIVISION PROTEIN FTSA-RELATED"/>
    <property type="match status" value="1"/>
</dbReference>
<name>A0A2H0YMW8_9BACT</name>
<dbReference type="AlphaFoldDB" id="A0A2H0YMW8"/>
<dbReference type="InterPro" id="IPR043129">
    <property type="entry name" value="ATPase_NBD"/>
</dbReference>
<dbReference type="PIRSF" id="PIRSF019169">
    <property type="entry name" value="PilM"/>
    <property type="match status" value="1"/>
</dbReference>
<gene>
    <name evidence="1" type="ORF">COT32_02950</name>
</gene>
<proteinExistence type="predicted"/>
<protein>
    <recommendedName>
        <fullName evidence="3">SHS2 domain-containing protein</fullName>
    </recommendedName>
</protein>
<dbReference type="Gene3D" id="3.30.420.40">
    <property type="match status" value="2"/>
</dbReference>
<dbReference type="NCBIfam" id="TIGR01175">
    <property type="entry name" value="pilM"/>
    <property type="match status" value="1"/>
</dbReference>
<dbReference type="Pfam" id="PF11104">
    <property type="entry name" value="PilM_2"/>
    <property type="match status" value="1"/>
</dbReference>
<dbReference type="PANTHER" id="PTHR32432:SF3">
    <property type="entry name" value="ETHANOLAMINE UTILIZATION PROTEIN EUTJ"/>
    <property type="match status" value="1"/>
</dbReference>
<dbReference type="EMBL" id="PEYC01000061">
    <property type="protein sequence ID" value="PIS39844.1"/>
    <property type="molecule type" value="Genomic_DNA"/>
</dbReference>